<dbReference type="GO" id="GO:1903785">
    <property type="term" value="P:L-valine transmembrane transport"/>
    <property type="evidence" value="ECO:0007669"/>
    <property type="project" value="TreeGrafter"/>
</dbReference>
<dbReference type="PANTHER" id="PTHR34979">
    <property type="entry name" value="INNER MEMBRANE PROTEIN YGAZ"/>
    <property type="match status" value="1"/>
</dbReference>
<evidence type="ECO:0000256" key="1">
    <source>
        <dbReference type="ARBA" id="ARBA00004651"/>
    </source>
</evidence>
<dbReference type="PANTHER" id="PTHR34979:SF1">
    <property type="entry name" value="INNER MEMBRANE PROTEIN YGAZ"/>
    <property type="match status" value="1"/>
</dbReference>
<evidence type="ECO:0000256" key="7">
    <source>
        <dbReference type="ARBA" id="ARBA00023136"/>
    </source>
</evidence>
<comment type="subcellular location">
    <subcellularLocation>
        <location evidence="1">Cell membrane</location>
        <topology evidence="1">Multi-pass membrane protein</topology>
    </subcellularLocation>
</comment>
<keyword evidence="5 8" id="KW-0812">Transmembrane</keyword>
<gene>
    <name evidence="9" type="ORF">IAA63_06940</name>
</gene>
<feature type="transmembrane region" description="Helical" evidence="8">
    <location>
        <begin position="183"/>
        <end position="203"/>
    </location>
</feature>
<feature type="transmembrane region" description="Helical" evidence="8">
    <location>
        <begin position="155"/>
        <end position="174"/>
    </location>
</feature>
<evidence type="ECO:0000256" key="5">
    <source>
        <dbReference type="ARBA" id="ARBA00022692"/>
    </source>
</evidence>
<keyword evidence="3" id="KW-0813">Transport</keyword>
<feature type="transmembrane region" description="Helical" evidence="8">
    <location>
        <begin position="209"/>
        <end position="227"/>
    </location>
</feature>
<evidence type="ECO:0000256" key="4">
    <source>
        <dbReference type="ARBA" id="ARBA00022475"/>
    </source>
</evidence>
<dbReference type="GO" id="GO:0005886">
    <property type="term" value="C:plasma membrane"/>
    <property type="evidence" value="ECO:0007669"/>
    <property type="project" value="UniProtKB-SubCell"/>
</dbReference>
<evidence type="ECO:0000256" key="8">
    <source>
        <dbReference type="SAM" id="Phobius"/>
    </source>
</evidence>
<name>A0A9D1NTT6_9FIRM</name>
<reference evidence="9" key="2">
    <citation type="journal article" date="2021" name="PeerJ">
        <title>Extensive microbial diversity within the chicken gut microbiome revealed by metagenomics and culture.</title>
        <authorList>
            <person name="Gilroy R."/>
            <person name="Ravi A."/>
            <person name="Getino M."/>
            <person name="Pursley I."/>
            <person name="Horton D.L."/>
            <person name="Alikhan N.F."/>
            <person name="Baker D."/>
            <person name="Gharbi K."/>
            <person name="Hall N."/>
            <person name="Watson M."/>
            <person name="Adriaenssens E.M."/>
            <person name="Foster-Nyarko E."/>
            <person name="Jarju S."/>
            <person name="Secka A."/>
            <person name="Antonio M."/>
            <person name="Oren A."/>
            <person name="Chaudhuri R.R."/>
            <person name="La Ragione R."/>
            <person name="Hildebrand F."/>
            <person name="Pallen M.J."/>
        </authorList>
    </citation>
    <scope>NUCLEOTIDE SEQUENCE</scope>
    <source>
        <strain evidence="9">ChiBcec2-4451</strain>
    </source>
</reference>
<evidence type="ECO:0000256" key="2">
    <source>
        <dbReference type="ARBA" id="ARBA00010735"/>
    </source>
</evidence>
<dbReference type="EMBL" id="DVON01000156">
    <property type="protein sequence ID" value="HIV12859.1"/>
    <property type="molecule type" value="Genomic_DNA"/>
</dbReference>
<organism evidence="9 10">
    <name type="scientific">Candidatus Pullilachnospira stercoravium</name>
    <dbReference type="NCBI Taxonomy" id="2840913"/>
    <lineage>
        <taxon>Bacteria</taxon>
        <taxon>Bacillati</taxon>
        <taxon>Bacillota</taxon>
        <taxon>Clostridia</taxon>
        <taxon>Lachnospirales</taxon>
        <taxon>Lachnospiraceae</taxon>
        <taxon>Lachnospiraceae incertae sedis</taxon>
        <taxon>Candidatus Pullilachnospira</taxon>
    </lineage>
</organism>
<keyword evidence="4" id="KW-1003">Cell membrane</keyword>
<sequence>MRKQEFARGIRDGIPICLGYFSVSVAFGMTAVLAGMPLWAAVLISLTNLTSAGQFAGTNLMIAGGGMAELALTTLVINIRYFLMSLSVSQKVERGMGLGKRLAVAFGITDEIFAVSMQHPGELTAPYMAGLILTPVLGWTGGTLVGGAATSVMPPALSGALGIALYGMFIAVIIPPARQERSVLYTVLLAVAASLAFTCLPVLKKVGSGWSIIIITVAVSALMAWLFPRKEEEDAK</sequence>
<dbReference type="InterPro" id="IPR011606">
    <property type="entry name" value="Brnchd-chn_aa_trnsp_permease"/>
</dbReference>
<dbReference type="Proteomes" id="UP000886723">
    <property type="component" value="Unassembled WGS sequence"/>
</dbReference>
<keyword evidence="7 8" id="KW-0472">Membrane</keyword>
<feature type="transmembrane region" description="Helical" evidence="8">
    <location>
        <begin position="60"/>
        <end position="83"/>
    </location>
</feature>
<dbReference type="Pfam" id="PF03591">
    <property type="entry name" value="AzlC"/>
    <property type="match status" value="1"/>
</dbReference>
<evidence type="ECO:0000256" key="3">
    <source>
        <dbReference type="ARBA" id="ARBA00022448"/>
    </source>
</evidence>
<evidence type="ECO:0000256" key="6">
    <source>
        <dbReference type="ARBA" id="ARBA00022989"/>
    </source>
</evidence>
<comment type="similarity">
    <text evidence="2">Belongs to the AzlC family.</text>
</comment>
<feature type="transmembrane region" description="Helical" evidence="8">
    <location>
        <begin position="20"/>
        <end position="40"/>
    </location>
</feature>
<dbReference type="AlphaFoldDB" id="A0A9D1NTT6"/>
<protein>
    <submittedName>
        <fullName evidence="9">AzlC family ABC transporter permease</fullName>
    </submittedName>
</protein>
<reference evidence="9" key="1">
    <citation type="submission" date="2020-10" db="EMBL/GenBank/DDBJ databases">
        <authorList>
            <person name="Gilroy R."/>
        </authorList>
    </citation>
    <scope>NUCLEOTIDE SEQUENCE</scope>
    <source>
        <strain evidence="9">ChiBcec2-4451</strain>
    </source>
</reference>
<accession>A0A9D1NTT6</accession>
<proteinExistence type="inferred from homology"/>
<keyword evidence="6 8" id="KW-1133">Transmembrane helix</keyword>
<evidence type="ECO:0000313" key="10">
    <source>
        <dbReference type="Proteomes" id="UP000886723"/>
    </source>
</evidence>
<evidence type="ECO:0000313" key="9">
    <source>
        <dbReference type="EMBL" id="HIV12859.1"/>
    </source>
</evidence>
<comment type="caution">
    <text evidence="9">The sequence shown here is derived from an EMBL/GenBank/DDBJ whole genome shotgun (WGS) entry which is preliminary data.</text>
</comment>
<feature type="transmembrane region" description="Helical" evidence="8">
    <location>
        <begin position="127"/>
        <end position="149"/>
    </location>
</feature>